<evidence type="ECO:0000313" key="2">
    <source>
        <dbReference type="Proteomes" id="UP000466442"/>
    </source>
</evidence>
<sequence length="240" mass="27178">MNVLSYKILTLFFIIYIQDTWGRNLPTGDMNVQTATMRTHHKLKRARRFRLRPRGALNELNDSNEKQEKLQKLLQQIYQAENSVKKETLEVKRLQGVVTAADRELEEASNQVRSLSSDLQEAQRVAAQRALKSHSAHLQLSAHDQLMFTARQRVDALSAQAVAVQAEIGMWPGSAVYNTFYNSSFPQEAGENQRFSGPAYPQDMMGGMEKAPIIYRNVPPQFYPVVSNGFQFVPLDGAYG</sequence>
<reference evidence="1" key="1">
    <citation type="journal article" date="2021" name="Mol. Ecol. Resour.">
        <title>Apolygus lucorum genome provides insights into omnivorousness and mesophyll feeding.</title>
        <authorList>
            <person name="Liu Y."/>
            <person name="Liu H."/>
            <person name="Wang H."/>
            <person name="Huang T."/>
            <person name="Liu B."/>
            <person name="Yang B."/>
            <person name="Yin L."/>
            <person name="Li B."/>
            <person name="Zhang Y."/>
            <person name="Zhang S."/>
            <person name="Jiang F."/>
            <person name="Zhang X."/>
            <person name="Ren Y."/>
            <person name="Wang B."/>
            <person name="Wang S."/>
            <person name="Lu Y."/>
            <person name="Wu K."/>
            <person name="Fan W."/>
            <person name="Wang G."/>
        </authorList>
    </citation>
    <scope>NUCLEOTIDE SEQUENCE</scope>
    <source>
        <strain evidence="1">12Hb</strain>
    </source>
</reference>
<proteinExistence type="predicted"/>
<organism evidence="1 2">
    <name type="scientific">Apolygus lucorum</name>
    <name type="common">Small green plant bug</name>
    <name type="synonym">Lygocoris lucorum</name>
    <dbReference type="NCBI Taxonomy" id="248454"/>
    <lineage>
        <taxon>Eukaryota</taxon>
        <taxon>Metazoa</taxon>
        <taxon>Ecdysozoa</taxon>
        <taxon>Arthropoda</taxon>
        <taxon>Hexapoda</taxon>
        <taxon>Insecta</taxon>
        <taxon>Pterygota</taxon>
        <taxon>Neoptera</taxon>
        <taxon>Paraneoptera</taxon>
        <taxon>Hemiptera</taxon>
        <taxon>Heteroptera</taxon>
        <taxon>Panheteroptera</taxon>
        <taxon>Cimicomorpha</taxon>
        <taxon>Miridae</taxon>
        <taxon>Mirini</taxon>
        <taxon>Apolygus</taxon>
    </lineage>
</organism>
<name>A0A6A4JVN4_APOLU</name>
<keyword evidence="2" id="KW-1185">Reference proteome</keyword>
<comment type="caution">
    <text evidence="1">The sequence shown here is derived from an EMBL/GenBank/DDBJ whole genome shotgun (WGS) entry which is preliminary data.</text>
</comment>
<gene>
    <name evidence="1" type="ORF">GE061_012591</name>
</gene>
<evidence type="ECO:0000313" key="1">
    <source>
        <dbReference type="EMBL" id="KAF6212071.1"/>
    </source>
</evidence>
<protein>
    <submittedName>
        <fullName evidence="1">Uncharacterized protein</fullName>
    </submittedName>
</protein>
<dbReference type="Proteomes" id="UP000466442">
    <property type="component" value="Unassembled WGS sequence"/>
</dbReference>
<dbReference type="OrthoDB" id="6614925at2759"/>
<dbReference type="AlphaFoldDB" id="A0A6A4JVN4"/>
<dbReference type="EMBL" id="WIXP02000004">
    <property type="protein sequence ID" value="KAF6212071.1"/>
    <property type="molecule type" value="Genomic_DNA"/>
</dbReference>
<accession>A0A6A4JVN4</accession>